<dbReference type="OrthoDB" id="679812at2"/>
<dbReference type="AlphaFoldDB" id="A0A5B8UHZ0"/>
<keyword evidence="2" id="KW-1185">Reference proteome</keyword>
<gene>
    <name evidence="1" type="ORF">FSB75_07695</name>
</gene>
<proteinExistence type="predicted"/>
<reference evidence="1 2" key="1">
    <citation type="journal article" date="2015" name="Int. J. Syst. Evol. Microbiol.">
        <title>Flavisolibacter ginsenosidimutans sp. nov., with ginsenoside-converting activity isolated from soil used for cultivating ginseng.</title>
        <authorList>
            <person name="Zhao Y."/>
            <person name="Liu Q."/>
            <person name="Kang M.S."/>
            <person name="Jin F."/>
            <person name="Yu H."/>
            <person name="Im W.T."/>
        </authorList>
    </citation>
    <scope>NUCLEOTIDE SEQUENCE [LARGE SCALE GENOMIC DNA]</scope>
    <source>
        <strain evidence="1 2">Gsoil 636</strain>
    </source>
</reference>
<sequence length="92" mass="10858">MTKKAIGLAEYIELEEDQQFEILHRDGVYIGKRKPGKQTVVLFQLYGFYVEVFYKHYRRHVDHTVATDNADILQPYIDQINVRDLDGNEGRK</sequence>
<accession>A0A5B8UHZ0</accession>
<evidence type="ECO:0000313" key="1">
    <source>
        <dbReference type="EMBL" id="QEC55779.1"/>
    </source>
</evidence>
<name>A0A5B8UHZ0_9BACT</name>
<dbReference type="EMBL" id="CP042433">
    <property type="protein sequence ID" value="QEC55779.1"/>
    <property type="molecule type" value="Genomic_DNA"/>
</dbReference>
<dbReference type="KEGG" id="fgg:FSB75_07695"/>
<protein>
    <submittedName>
        <fullName evidence="1">Uncharacterized protein</fullName>
    </submittedName>
</protein>
<evidence type="ECO:0000313" key="2">
    <source>
        <dbReference type="Proteomes" id="UP000321204"/>
    </source>
</evidence>
<organism evidence="1 2">
    <name type="scientific">Flavisolibacter ginsenosidimutans</name>
    <dbReference type="NCBI Taxonomy" id="661481"/>
    <lineage>
        <taxon>Bacteria</taxon>
        <taxon>Pseudomonadati</taxon>
        <taxon>Bacteroidota</taxon>
        <taxon>Chitinophagia</taxon>
        <taxon>Chitinophagales</taxon>
        <taxon>Chitinophagaceae</taxon>
        <taxon>Flavisolibacter</taxon>
    </lineage>
</organism>
<dbReference type="RefSeq" id="WP_146785129.1">
    <property type="nucleotide sequence ID" value="NZ_BAABIO010000001.1"/>
</dbReference>
<dbReference type="Proteomes" id="UP000321204">
    <property type="component" value="Chromosome"/>
</dbReference>